<keyword evidence="4" id="KW-1003">Cell membrane</keyword>
<keyword evidence="10" id="KW-0472">Membrane</keyword>
<keyword evidence="13" id="KW-1185">Reference proteome</keyword>
<dbReference type="InterPro" id="IPR036097">
    <property type="entry name" value="HisK_dim/P_sf"/>
</dbReference>
<dbReference type="EMBL" id="SACS01000013">
    <property type="protein sequence ID" value="RVU35714.1"/>
    <property type="molecule type" value="Genomic_DNA"/>
</dbReference>
<keyword evidence="5" id="KW-0597">Phosphoprotein</keyword>
<gene>
    <name evidence="12" type="ORF">EOE67_12875</name>
</gene>
<dbReference type="Pfam" id="PF02518">
    <property type="entry name" value="HATPase_c"/>
    <property type="match status" value="1"/>
</dbReference>
<dbReference type="RefSeq" id="WP_127699513.1">
    <property type="nucleotide sequence ID" value="NZ_SACS01000013.1"/>
</dbReference>
<evidence type="ECO:0000256" key="2">
    <source>
        <dbReference type="ARBA" id="ARBA00004651"/>
    </source>
</evidence>
<evidence type="ECO:0000256" key="8">
    <source>
        <dbReference type="ARBA" id="ARBA00022777"/>
    </source>
</evidence>
<keyword evidence="8 12" id="KW-0418">Kinase</keyword>
<dbReference type="PANTHER" id="PTHR44936:SF10">
    <property type="entry name" value="SENSOR PROTEIN RSTB"/>
    <property type="match status" value="1"/>
</dbReference>
<evidence type="ECO:0000313" key="13">
    <source>
        <dbReference type="Proteomes" id="UP000283077"/>
    </source>
</evidence>
<sequence>MRRLFLHFYLFMLLVLVGIGWSVDRLWQQSQTTELPGWVSLLGQSLAYQLSQPETLPQQVAGQLNLPLQSLSPDAIGWSESEQAALDRGQLVPLFSDNMVYFYQLQLQPDQLLQFGPVQIEANNHSGYLFTLLFFALLAVAVALWLWPLARDIQQLQAQLRRFGQGMQVPEQQLPAHSLLAPIAQSVQQMAEQIQRLVSLQREMTHAVSHELRTPLARLNFALEMQPIAEADKQAMLQDVRELDQLVDEMLDYARLEAQVVTLQLHQVDVGELLDNLVEKLAPLPGAPILLQRPPHIQLLCDGHYLERALQNLLVNAKRYGRQQVLLSVQQDHDRVQFVVEDDGIGIPKAQRDSILQPFVRLDQSRSKGHGGFGLGLAIVSRIVSWHQGQLSIGDSVLGGAEFKLQLPKKPRSLNLMQTAN</sequence>
<keyword evidence="7" id="KW-0547">Nucleotide-binding</keyword>
<evidence type="ECO:0000259" key="11">
    <source>
        <dbReference type="PROSITE" id="PS50109"/>
    </source>
</evidence>
<dbReference type="SUPFAM" id="SSF47384">
    <property type="entry name" value="Homodimeric domain of signal transducing histidine kinase"/>
    <property type="match status" value="1"/>
</dbReference>
<evidence type="ECO:0000256" key="10">
    <source>
        <dbReference type="SAM" id="Phobius"/>
    </source>
</evidence>
<keyword evidence="10" id="KW-0812">Transmembrane</keyword>
<name>A0A437QMG4_9GAMM</name>
<dbReference type="Proteomes" id="UP000283077">
    <property type="component" value="Unassembled WGS sequence"/>
</dbReference>
<comment type="catalytic activity">
    <reaction evidence="1">
        <text>ATP + protein L-histidine = ADP + protein N-phospho-L-histidine.</text>
        <dbReference type="EC" id="2.7.13.3"/>
    </reaction>
</comment>
<dbReference type="PROSITE" id="PS50109">
    <property type="entry name" value="HIS_KIN"/>
    <property type="match status" value="1"/>
</dbReference>
<dbReference type="Gene3D" id="1.10.287.130">
    <property type="match status" value="1"/>
</dbReference>
<dbReference type="Pfam" id="PF00512">
    <property type="entry name" value="HisKA"/>
    <property type="match status" value="1"/>
</dbReference>
<dbReference type="CDD" id="cd00082">
    <property type="entry name" value="HisKA"/>
    <property type="match status" value="1"/>
</dbReference>
<dbReference type="InterPro" id="IPR036890">
    <property type="entry name" value="HATPase_C_sf"/>
</dbReference>
<evidence type="ECO:0000313" key="12">
    <source>
        <dbReference type="EMBL" id="RVU35714.1"/>
    </source>
</evidence>
<keyword evidence="10" id="KW-1133">Transmembrane helix</keyword>
<dbReference type="SUPFAM" id="SSF55874">
    <property type="entry name" value="ATPase domain of HSP90 chaperone/DNA topoisomerase II/histidine kinase"/>
    <property type="match status" value="1"/>
</dbReference>
<dbReference type="GO" id="GO:0000155">
    <property type="term" value="F:phosphorelay sensor kinase activity"/>
    <property type="evidence" value="ECO:0007669"/>
    <property type="project" value="InterPro"/>
</dbReference>
<dbReference type="InterPro" id="IPR003661">
    <property type="entry name" value="HisK_dim/P_dom"/>
</dbReference>
<feature type="transmembrane region" description="Helical" evidence="10">
    <location>
        <begin position="127"/>
        <end position="147"/>
    </location>
</feature>
<dbReference type="InterPro" id="IPR005467">
    <property type="entry name" value="His_kinase_dom"/>
</dbReference>
<dbReference type="InterPro" id="IPR003594">
    <property type="entry name" value="HATPase_dom"/>
</dbReference>
<reference evidence="12 13" key="1">
    <citation type="submission" date="2019-01" db="EMBL/GenBank/DDBJ databases">
        <authorList>
            <person name="Chen W.-M."/>
        </authorList>
    </citation>
    <scope>NUCLEOTIDE SEQUENCE [LARGE SCALE GENOMIC DNA]</scope>
    <source>
        <strain evidence="12 13">KYPC3</strain>
    </source>
</reference>
<dbReference type="SMART" id="SM00388">
    <property type="entry name" value="HisKA"/>
    <property type="match status" value="1"/>
</dbReference>
<evidence type="ECO:0000256" key="7">
    <source>
        <dbReference type="ARBA" id="ARBA00022741"/>
    </source>
</evidence>
<protein>
    <recommendedName>
        <fullName evidence="3">histidine kinase</fullName>
        <ecNumber evidence="3">2.7.13.3</ecNumber>
    </recommendedName>
</protein>
<evidence type="ECO:0000256" key="5">
    <source>
        <dbReference type="ARBA" id="ARBA00022553"/>
    </source>
</evidence>
<dbReference type="GO" id="GO:0005886">
    <property type="term" value="C:plasma membrane"/>
    <property type="evidence" value="ECO:0007669"/>
    <property type="project" value="UniProtKB-SubCell"/>
</dbReference>
<keyword evidence="9" id="KW-0067">ATP-binding</keyword>
<keyword evidence="6" id="KW-0808">Transferase</keyword>
<dbReference type="InterPro" id="IPR004358">
    <property type="entry name" value="Sig_transdc_His_kin-like_C"/>
</dbReference>
<evidence type="ECO:0000256" key="3">
    <source>
        <dbReference type="ARBA" id="ARBA00012438"/>
    </source>
</evidence>
<dbReference type="AlphaFoldDB" id="A0A437QMG4"/>
<dbReference type="GO" id="GO:0005524">
    <property type="term" value="F:ATP binding"/>
    <property type="evidence" value="ECO:0007669"/>
    <property type="project" value="UniProtKB-KW"/>
</dbReference>
<comment type="subcellular location">
    <subcellularLocation>
        <location evidence="2">Cell membrane</location>
        <topology evidence="2">Multi-pass membrane protein</topology>
    </subcellularLocation>
</comment>
<evidence type="ECO:0000256" key="4">
    <source>
        <dbReference type="ARBA" id="ARBA00022475"/>
    </source>
</evidence>
<feature type="domain" description="Histidine kinase" evidence="11">
    <location>
        <begin position="207"/>
        <end position="411"/>
    </location>
</feature>
<dbReference type="Gene3D" id="3.30.565.10">
    <property type="entry name" value="Histidine kinase-like ATPase, C-terminal domain"/>
    <property type="match status" value="1"/>
</dbReference>
<comment type="caution">
    <text evidence="12">The sequence shown here is derived from an EMBL/GenBank/DDBJ whole genome shotgun (WGS) entry which is preliminary data.</text>
</comment>
<organism evidence="12 13">
    <name type="scientific">Rheinheimera riviphila</name>
    <dbReference type="NCBI Taxonomy" id="1834037"/>
    <lineage>
        <taxon>Bacteria</taxon>
        <taxon>Pseudomonadati</taxon>
        <taxon>Pseudomonadota</taxon>
        <taxon>Gammaproteobacteria</taxon>
        <taxon>Chromatiales</taxon>
        <taxon>Chromatiaceae</taxon>
        <taxon>Rheinheimera</taxon>
    </lineage>
</organism>
<accession>A0A437QMG4</accession>
<proteinExistence type="predicted"/>
<evidence type="ECO:0000256" key="9">
    <source>
        <dbReference type="ARBA" id="ARBA00022840"/>
    </source>
</evidence>
<evidence type="ECO:0000256" key="1">
    <source>
        <dbReference type="ARBA" id="ARBA00000085"/>
    </source>
</evidence>
<dbReference type="PANTHER" id="PTHR44936">
    <property type="entry name" value="SENSOR PROTEIN CREC"/>
    <property type="match status" value="1"/>
</dbReference>
<dbReference type="EC" id="2.7.13.3" evidence="3"/>
<evidence type="ECO:0000256" key="6">
    <source>
        <dbReference type="ARBA" id="ARBA00022679"/>
    </source>
</evidence>
<dbReference type="OrthoDB" id="9804645at2"/>
<dbReference type="SMART" id="SM00387">
    <property type="entry name" value="HATPase_c"/>
    <property type="match status" value="1"/>
</dbReference>
<dbReference type="InterPro" id="IPR050980">
    <property type="entry name" value="2C_sensor_his_kinase"/>
</dbReference>
<dbReference type="PRINTS" id="PR00344">
    <property type="entry name" value="BCTRLSENSOR"/>
</dbReference>